<accession>A0A9Q0H8X4</accession>
<gene>
    <name evidence="2" type="ORF">NE237_022046</name>
</gene>
<protein>
    <submittedName>
        <fullName evidence="2">Uncharacterized protein</fullName>
    </submittedName>
</protein>
<name>A0A9Q0H8X4_9MAGN</name>
<evidence type="ECO:0000313" key="2">
    <source>
        <dbReference type="EMBL" id="KAJ4962136.1"/>
    </source>
</evidence>
<feature type="compositionally biased region" description="Acidic residues" evidence="1">
    <location>
        <begin position="188"/>
        <end position="200"/>
    </location>
</feature>
<dbReference type="Proteomes" id="UP001141806">
    <property type="component" value="Unassembled WGS sequence"/>
</dbReference>
<dbReference type="AlphaFoldDB" id="A0A9Q0H8X4"/>
<evidence type="ECO:0000313" key="3">
    <source>
        <dbReference type="Proteomes" id="UP001141806"/>
    </source>
</evidence>
<sequence length="200" mass="22551">MVLKDIPDGKTVKFPVKIFLPDGVKELVFGSDSDVLYMFREYENEDQPIQCFVFGVEVSKEFSIDYTVNGYHKSLMQRSSQTSVKKSSLNNKKNVSKKTFCKKTVSTPIVDYVQKRRELTPRASSSMKNTQIVNLSSDEDRDSDDQSVDEQVGDGAVGDEVVRDEVVRDEEMGDDDYADSEWGKDGIEVGDEDSTNSEKI</sequence>
<keyword evidence="3" id="KW-1185">Reference proteome</keyword>
<organism evidence="2 3">
    <name type="scientific">Protea cynaroides</name>
    <dbReference type="NCBI Taxonomy" id="273540"/>
    <lineage>
        <taxon>Eukaryota</taxon>
        <taxon>Viridiplantae</taxon>
        <taxon>Streptophyta</taxon>
        <taxon>Embryophyta</taxon>
        <taxon>Tracheophyta</taxon>
        <taxon>Spermatophyta</taxon>
        <taxon>Magnoliopsida</taxon>
        <taxon>Proteales</taxon>
        <taxon>Proteaceae</taxon>
        <taxon>Protea</taxon>
    </lineage>
</organism>
<feature type="compositionally biased region" description="Polar residues" evidence="1">
    <location>
        <begin position="122"/>
        <end position="135"/>
    </location>
</feature>
<feature type="compositionally biased region" description="Basic and acidic residues" evidence="1">
    <location>
        <begin position="160"/>
        <end position="170"/>
    </location>
</feature>
<dbReference type="EMBL" id="JAMYWD010000009">
    <property type="protein sequence ID" value="KAJ4962136.1"/>
    <property type="molecule type" value="Genomic_DNA"/>
</dbReference>
<feature type="compositionally biased region" description="Acidic residues" evidence="1">
    <location>
        <begin position="137"/>
        <end position="152"/>
    </location>
</feature>
<evidence type="ECO:0000256" key="1">
    <source>
        <dbReference type="SAM" id="MobiDB-lite"/>
    </source>
</evidence>
<comment type="caution">
    <text evidence="2">The sequence shown here is derived from an EMBL/GenBank/DDBJ whole genome shotgun (WGS) entry which is preliminary data.</text>
</comment>
<reference evidence="2" key="1">
    <citation type="journal article" date="2023" name="Plant J.">
        <title>The genome of the king protea, Protea cynaroides.</title>
        <authorList>
            <person name="Chang J."/>
            <person name="Duong T.A."/>
            <person name="Schoeman C."/>
            <person name="Ma X."/>
            <person name="Roodt D."/>
            <person name="Barker N."/>
            <person name="Li Z."/>
            <person name="Van de Peer Y."/>
            <person name="Mizrachi E."/>
        </authorList>
    </citation>
    <scope>NUCLEOTIDE SEQUENCE</scope>
    <source>
        <tissue evidence="2">Young leaves</tissue>
    </source>
</reference>
<proteinExistence type="predicted"/>
<feature type="region of interest" description="Disordered" evidence="1">
    <location>
        <begin position="120"/>
        <end position="200"/>
    </location>
</feature>